<dbReference type="GO" id="GO:0008270">
    <property type="term" value="F:zinc ion binding"/>
    <property type="evidence" value="ECO:0007669"/>
    <property type="project" value="InterPro"/>
</dbReference>
<dbReference type="Gene3D" id="1.10.1410.40">
    <property type="match status" value="1"/>
</dbReference>
<dbReference type="PROSITE" id="PS00109">
    <property type="entry name" value="PROTEIN_KINASE_TYR"/>
    <property type="match status" value="1"/>
</dbReference>
<dbReference type="FunFam" id="1.10.1410.40:FF:000001">
    <property type="entry name" value="interleukin enhancer-binding factor 3 isoform X1"/>
    <property type="match status" value="1"/>
</dbReference>
<dbReference type="InterPro" id="IPR008266">
    <property type="entry name" value="Tyr_kinase_AS"/>
</dbReference>
<feature type="region of interest" description="Disordered" evidence="23">
    <location>
        <begin position="686"/>
        <end position="706"/>
    </location>
</feature>
<dbReference type="Pfam" id="PF07714">
    <property type="entry name" value="PK_Tyr_Ser-Thr"/>
    <property type="match status" value="1"/>
</dbReference>
<feature type="domain" description="SH2" evidence="24">
    <location>
        <begin position="1084"/>
        <end position="1173"/>
    </location>
</feature>
<dbReference type="FunFam" id="3.30.160.60:FF:000210">
    <property type="entry name" value="Zinc finger RNA-binding protein 2"/>
    <property type="match status" value="1"/>
</dbReference>
<comment type="subcellular location">
    <subcellularLocation>
        <location evidence="2">Cytoplasm</location>
    </subcellularLocation>
    <subcellularLocation>
        <location evidence="1">Nucleus</location>
    </subcellularLocation>
</comment>
<evidence type="ECO:0000259" key="24">
    <source>
        <dbReference type="PROSITE" id="PS50001"/>
    </source>
</evidence>
<evidence type="ECO:0000313" key="29">
    <source>
        <dbReference type="Proteomes" id="UP000193380"/>
    </source>
</evidence>
<feature type="region of interest" description="Disordered" evidence="23">
    <location>
        <begin position="798"/>
        <end position="826"/>
    </location>
</feature>
<evidence type="ECO:0000256" key="17">
    <source>
        <dbReference type="ARBA" id="ARBA00023288"/>
    </source>
</evidence>
<keyword evidence="12" id="KW-0694">RNA-binding</keyword>
<dbReference type="InterPro" id="IPR003604">
    <property type="entry name" value="Matrin/U1-like-C_Znf_C2H2"/>
</dbReference>
<evidence type="ECO:0000256" key="19">
    <source>
        <dbReference type="ARBA" id="ARBA00051245"/>
    </source>
</evidence>
<dbReference type="Pfam" id="PF00017">
    <property type="entry name" value="SH2"/>
    <property type="match status" value="1"/>
</dbReference>
<dbReference type="SMART" id="SM00252">
    <property type="entry name" value="SH2"/>
    <property type="match status" value="1"/>
</dbReference>
<dbReference type="SUPFAM" id="SSF57667">
    <property type="entry name" value="beta-beta-alpha zinc fingers"/>
    <property type="match status" value="3"/>
</dbReference>
<keyword evidence="4 21" id="KW-0728">SH3 domain</keyword>
<evidence type="ECO:0000256" key="12">
    <source>
        <dbReference type="ARBA" id="ARBA00022884"/>
    </source>
</evidence>
<evidence type="ECO:0000259" key="26">
    <source>
        <dbReference type="PROSITE" id="PS50011"/>
    </source>
</evidence>
<evidence type="ECO:0000313" key="28">
    <source>
        <dbReference type="EMBL" id="CDQ65092.1"/>
    </source>
</evidence>
<evidence type="ECO:0000256" key="23">
    <source>
        <dbReference type="SAM" id="MobiDB-lite"/>
    </source>
</evidence>
<dbReference type="GO" id="GO:0071011">
    <property type="term" value="C:precatalytic spliceosome"/>
    <property type="evidence" value="ECO:0007669"/>
    <property type="project" value="TreeGrafter"/>
</dbReference>
<evidence type="ECO:0000256" key="21">
    <source>
        <dbReference type="PROSITE-ProRule" id="PRU00192"/>
    </source>
</evidence>
<dbReference type="PROSITE" id="PS50011">
    <property type="entry name" value="PROTEIN_KINASE_DOM"/>
    <property type="match status" value="1"/>
</dbReference>
<dbReference type="FunFam" id="3.30.505.10:FF:000023">
    <property type="entry name" value="Tyrosine-protein kinase"/>
    <property type="match status" value="1"/>
</dbReference>
<keyword evidence="7" id="KW-0808">Transferase</keyword>
<accession>A0A060WD61</accession>
<feature type="region of interest" description="Disordered" evidence="23">
    <location>
        <begin position="446"/>
        <end position="482"/>
    </location>
</feature>
<dbReference type="PROSITE" id="PS00028">
    <property type="entry name" value="ZINC_FINGER_C2H2_1"/>
    <property type="match status" value="1"/>
</dbReference>
<dbReference type="InterPro" id="IPR011009">
    <property type="entry name" value="Kinase-like_dom_sf"/>
</dbReference>
<dbReference type="GO" id="GO:0003725">
    <property type="term" value="F:double-stranded RNA binding"/>
    <property type="evidence" value="ECO:0007669"/>
    <property type="project" value="TreeGrafter"/>
</dbReference>
<dbReference type="PROSITE" id="PS50002">
    <property type="entry name" value="SH3"/>
    <property type="match status" value="1"/>
</dbReference>
<keyword evidence="14" id="KW-0238">DNA-binding</keyword>
<dbReference type="InterPro" id="IPR020635">
    <property type="entry name" value="Tyr_kinase_cat_dom"/>
</dbReference>
<evidence type="ECO:0000256" key="20">
    <source>
        <dbReference type="PROSITE-ProRule" id="PRU00191"/>
    </source>
</evidence>
<feature type="compositionally biased region" description="Basic and acidic residues" evidence="23">
    <location>
        <begin position="694"/>
        <end position="705"/>
    </location>
</feature>
<keyword evidence="9 22" id="KW-0547">Nucleotide-binding</keyword>
<keyword evidence="11 22" id="KW-0067">ATP-binding</keyword>
<dbReference type="STRING" id="8022.A0A060WD61"/>
<dbReference type="GO" id="GO:0005737">
    <property type="term" value="C:cytoplasm"/>
    <property type="evidence" value="ECO:0007669"/>
    <property type="project" value="UniProtKB-SubCell"/>
</dbReference>
<feature type="compositionally biased region" description="Basic and acidic residues" evidence="23">
    <location>
        <begin position="1017"/>
        <end position="1027"/>
    </location>
</feature>
<dbReference type="GO" id="GO:0005524">
    <property type="term" value="F:ATP binding"/>
    <property type="evidence" value="ECO:0007669"/>
    <property type="project" value="UniProtKB-UniRule"/>
</dbReference>
<dbReference type="PRINTS" id="PR00109">
    <property type="entry name" value="TYRKINASE"/>
</dbReference>
<dbReference type="Gene3D" id="3.30.505.10">
    <property type="entry name" value="SH2 domain"/>
    <property type="match status" value="1"/>
</dbReference>
<feature type="domain" description="Protein kinase" evidence="26">
    <location>
        <begin position="1197"/>
        <end position="1444"/>
    </location>
</feature>
<dbReference type="InterPro" id="IPR000980">
    <property type="entry name" value="SH2"/>
</dbReference>
<dbReference type="InterPro" id="IPR001245">
    <property type="entry name" value="Ser-Thr/Tyr_kinase_cat_dom"/>
</dbReference>
<dbReference type="SUPFAM" id="SSF56112">
    <property type="entry name" value="Protein kinase-like (PK-like)"/>
    <property type="match status" value="1"/>
</dbReference>
<dbReference type="SMART" id="SM00451">
    <property type="entry name" value="ZnF_U1"/>
    <property type="match status" value="3"/>
</dbReference>
<dbReference type="FunFam" id="3.30.160.60:FF:000153">
    <property type="entry name" value="Zinc finger RNA-binding protein 2"/>
    <property type="match status" value="1"/>
</dbReference>
<dbReference type="SMART" id="SM00355">
    <property type="entry name" value="ZnF_C2H2"/>
    <property type="match status" value="3"/>
</dbReference>
<dbReference type="InterPro" id="IPR000719">
    <property type="entry name" value="Prot_kinase_dom"/>
</dbReference>
<dbReference type="GO" id="GO:0003677">
    <property type="term" value="F:DNA binding"/>
    <property type="evidence" value="ECO:0007669"/>
    <property type="project" value="UniProtKB-KW"/>
</dbReference>
<dbReference type="Pfam" id="PF20965">
    <property type="entry name" value="DZF_C"/>
    <property type="match status" value="1"/>
</dbReference>
<dbReference type="InterPro" id="IPR013087">
    <property type="entry name" value="Znf_C2H2_type"/>
</dbReference>
<dbReference type="PRINTS" id="PR00401">
    <property type="entry name" value="SH2DOMAIN"/>
</dbReference>
<evidence type="ECO:0000256" key="3">
    <source>
        <dbReference type="ARBA" id="ARBA00011903"/>
    </source>
</evidence>
<name>A0A060WD61_ONCMY</name>
<dbReference type="GO" id="GO:0003727">
    <property type="term" value="F:single-stranded RNA binding"/>
    <property type="evidence" value="ECO:0007669"/>
    <property type="project" value="TreeGrafter"/>
</dbReference>
<dbReference type="Pfam" id="PF07528">
    <property type="entry name" value="DZF_N"/>
    <property type="match status" value="1"/>
</dbReference>
<dbReference type="InterPro" id="IPR006561">
    <property type="entry name" value="DZF_dom"/>
</dbReference>
<evidence type="ECO:0000256" key="9">
    <source>
        <dbReference type="ARBA" id="ARBA00022741"/>
    </source>
</evidence>
<gene>
    <name evidence="28" type="ORF">GSONMT00072558001</name>
</gene>
<dbReference type="InterPro" id="IPR043519">
    <property type="entry name" value="NT_sf"/>
</dbReference>
<feature type="region of interest" description="Disordered" evidence="23">
    <location>
        <begin position="970"/>
        <end position="1027"/>
    </location>
</feature>
<evidence type="ECO:0000256" key="10">
    <source>
        <dbReference type="ARBA" id="ARBA00022777"/>
    </source>
</evidence>
<dbReference type="FunFam" id="3.30.460.10:FF:000010">
    <property type="entry name" value="Zinc finger RNA-binding protein 2"/>
    <property type="match status" value="1"/>
</dbReference>
<feature type="compositionally biased region" description="Basic and acidic residues" evidence="23">
    <location>
        <begin position="995"/>
        <end position="1009"/>
    </location>
</feature>
<organism evidence="28 29">
    <name type="scientific">Oncorhynchus mykiss</name>
    <name type="common">Rainbow trout</name>
    <name type="synonym">Salmo gairdneri</name>
    <dbReference type="NCBI Taxonomy" id="8022"/>
    <lineage>
        <taxon>Eukaryota</taxon>
        <taxon>Metazoa</taxon>
        <taxon>Chordata</taxon>
        <taxon>Craniata</taxon>
        <taxon>Vertebrata</taxon>
        <taxon>Euteleostomi</taxon>
        <taxon>Actinopterygii</taxon>
        <taxon>Neopterygii</taxon>
        <taxon>Teleostei</taxon>
        <taxon>Protacanthopterygii</taxon>
        <taxon>Salmoniformes</taxon>
        <taxon>Salmonidae</taxon>
        <taxon>Salmoninae</taxon>
        <taxon>Oncorhynchus</taxon>
    </lineage>
</organism>
<reference evidence="28 29" key="1">
    <citation type="journal article" date="2014" name="Nat. Commun.">
        <title>The rainbow trout genome provides novel insights into evolution after whole-genome duplication in vertebrates.</title>
        <authorList>
            <person name="Berthelot C."/>
            <person name="Brunet F."/>
            <person name="Chalopin D."/>
            <person name="Juanchich A."/>
            <person name="Bernard M."/>
            <person name="Noel B."/>
            <person name="Bento P."/>
            <person name="Da Silva C."/>
            <person name="Labadie K."/>
            <person name="Alberti A."/>
            <person name="Aury J.M."/>
            <person name="Louis A."/>
            <person name="Dehais P."/>
            <person name="Bardou P."/>
            <person name="Montfort J."/>
            <person name="Klopp C."/>
            <person name="Cabau C."/>
            <person name="Gaspin C."/>
            <person name="Thorgaard G.H."/>
            <person name="Boussaha M."/>
            <person name="Quillet E."/>
            <person name="Guyomard R."/>
            <person name="Galiana D."/>
            <person name="Bobe J."/>
            <person name="Volff J.N."/>
            <person name="Genet C."/>
            <person name="Wincker P."/>
            <person name="Jaillon O."/>
            <person name="Roest Crollius H."/>
            <person name="Guiguen Y."/>
        </authorList>
    </citation>
    <scope>NUCLEOTIDE SEQUENCE [LARGE SCALE GENOMIC DNA]</scope>
</reference>
<dbReference type="FunFam" id="3.30.200.20:FF:000053">
    <property type="entry name" value="Tyrosine-protein kinase"/>
    <property type="match status" value="1"/>
</dbReference>
<evidence type="ECO:0000256" key="13">
    <source>
        <dbReference type="ARBA" id="ARBA00022999"/>
    </source>
</evidence>
<dbReference type="SUPFAM" id="SSF55550">
    <property type="entry name" value="SH2 domain"/>
    <property type="match status" value="1"/>
</dbReference>
<dbReference type="Pfam" id="PF12874">
    <property type="entry name" value="zf-met"/>
    <property type="match status" value="3"/>
</dbReference>
<dbReference type="Gene3D" id="2.30.30.40">
    <property type="entry name" value="SH3 Domains"/>
    <property type="match status" value="1"/>
</dbReference>
<dbReference type="PANTHER" id="PTHR45762:SF2">
    <property type="entry name" value="ZINC FINGER RNA-BINDING PROTEIN 2"/>
    <property type="match status" value="1"/>
</dbReference>
<dbReference type="Gene3D" id="3.30.460.10">
    <property type="entry name" value="Beta Polymerase, domain 2"/>
    <property type="match status" value="1"/>
</dbReference>
<dbReference type="InterPro" id="IPR036236">
    <property type="entry name" value="Znf_C2H2_sf"/>
</dbReference>
<dbReference type="Gene3D" id="3.30.160.60">
    <property type="entry name" value="Classic Zinc Finger"/>
    <property type="match status" value="3"/>
</dbReference>
<dbReference type="PROSITE" id="PS51703">
    <property type="entry name" value="DZF"/>
    <property type="match status" value="1"/>
</dbReference>
<evidence type="ECO:0000256" key="8">
    <source>
        <dbReference type="ARBA" id="ARBA00022737"/>
    </source>
</evidence>
<evidence type="ECO:0000256" key="5">
    <source>
        <dbReference type="ARBA" id="ARBA00022473"/>
    </source>
</evidence>
<dbReference type="PROSITE" id="PS00107">
    <property type="entry name" value="PROTEIN_KINASE_ATP"/>
    <property type="match status" value="1"/>
</dbReference>
<dbReference type="InterPro" id="IPR036860">
    <property type="entry name" value="SH2_dom_sf"/>
</dbReference>
<evidence type="ECO:0000256" key="15">
    <source>
        <dbReference type="ARBA" id="ARBA00023137"/>
    </source>
</evidence>
<dbReference type="EMBL" id="FR904494">
    <property type="protein sequence ID" value="CDQ65092.1"/>
    <property type="molecule type" value="Genomic_DNA"/>
</dbReference>
<keyword evidence="8" id="KW-0677">Repeat</keyword>
<keyword evidence="13 20" id="KW-0727">SH2 domain</keyword>
<evidence type="ECO:0000256" key="7">
    <source>
        <dbReference type="ARBA" id="ARBA00022679"/>
    </source>
</evidence>
<evidence type="ECO:0000256" key="11">
    <source>
        <dbReference type="ARBA" id="ARBA00022840"/>
    </source>
</evidence>
<proteinExistence type="predicted"/>
<dbReference type="Gene3D" id="1.10.510.10">
    <property type="entry name" value="Transferase(Phosphotransferase) domain 1"/>
    <property type="match status" value="1"/>
</dbReference>
<feature type="region of interest" description="Disordered" evidence="23">
    <location>
        <begin position="72"/>
        <end position="94"/>
    </location>
</feature>
<dbReference type="GO" id="GO:0004715">
    <property type="term" value="F:non-membrane spanning protein tyrosine kinase activity"/>
    <property type="evidence" value="ECO:0007669"/>
    <property type="project" value="UniProtKB-EC"/>
</dbReference>
<evidence type="ECO:0000256" key="4">
    <source>
        <dbReference type="ARBA" id="ARBA00022443"/>
    </source>
</evidence>
<feature type="compositionally biased region" description="Basic and acidic residues" evidence="23">
    <location>
        <begin position="800"/>
        <end position="826"/>
    </location>
</feature>
<comment type="catalytic activity">
    <reaction evidence="19">
        <text>L-tyrosyl-[protein] + ATP = O-phospho-L-tyrosyl-[protein] + ADP + H(+)</text>
        <dbReference type="Rhea" id="RHEA:10596"/>
        <dbReference type="Rhea" id="RHEA-COMP:10136"/>
        <dbReference type="Rhea" id="RHEA-COMP:20101"/>
        <dbReference type="ChEBI" id="CHEBI:15378"/>
        <dbReference type="ChEBI" id="CHEBI:30616"/>
        <dbReference type="ChEBI" id="CHEBI:46858"/>
        <dbReference type="ChEBI" id="CHEBI:61978"/>
        <dbReference type="ChEBI" id="CHEBI:456216"/>
        <dbReference type="EC" id="2.7.10.2"/>
    </reaction>
</comment>
<dbReference type="FunFam" id="1.10.510.10:FF:000376">
    <property type="entry name" value="Tyrosine-protein kinase"/>
    <property type="match status" value="1"/>
</dbReference>
<evidence type="ECO:0000256" key="14">
    <source>
        <dbReference type="ARBA" id="ARBA00023125"/>
    </source>
</evidence>
<dbReference type="InterPro" id="IPR001452">
    <property type="entry name" value="SH3_domain"/>
</dbReference>
<dbReference type="InterPro" id="IPR049401">
    <property type="entry name" value="DZF_dom_N"/>
</dbReference>
<dbReference type="InterPro" id="IPR049402">
    <property type="entry name" value="DZF_dom_C"/>
</dbReference>
<dbReference type="SMART" id="SM00572">
    <property type="entry name" value="DZF"/>
    <property type="match status" value="1"/>
</dbReference>
<evidence type="ECO:0000256" key="1">
    <source>
        <dbReference type="ARBA" id="ARBA00004123"/>
    </source>
</evidence>
<feature type="domain" description="DZF" evidence="27">
    <location>
        <begin position="624"/>
        <end position="1009"/>
    </location>
</feature>
<dbReference type="Proteomes" id="UP000193380">
    <property type="component" value="Chromosome 5"/>
</dbReference>
<keyword evidence="5" id="KW-0217">Developmental protein</keyword>
<keyword evidence="17" id="KW-0449">Lipoprotein</keyword>
<protein>
    <recommendedName>
        <fullName evidence="18">Zinc finger RNA-binding protein</fullName>
        <ecNumber evidence="3">2.7.10.2</ecNumber>
    </recommendedName>
</protein>
<keyword evidence="10" id="KW-0418">Kinase</keyword>
<evidence type="ECO:0000259" key="25">
    <source>
        <dbReference type="PROSITE" id="PS50002"/>
    </source>
</evidence>
<sequence length="1447" mass="160518">MAASNYYGFTHGAGPQYSVQPPPAFAHPTTASYSVQPAPAVAHAVTASYAPAPAQAARPVASAPYLAAYQTHPAPPDYGYRQPDPTPQPTTTPQAYQLPVYTETDNYSYGRPPAVTSYETKQYYQTSIAPAQRTPTEAYYQTGVKSGYSPVSTVYSQPPPPQRQVTALKPLAPASSVSTSYNIYPVSTSVQQPPTPISSYTPCSSFNSTAATSYSGISYSTYDSSGYTSTPSYYQPAQLPAPQPPPQQPQPNAGSNMVTAPTVNAYKKPMFHQNRLQKPKGPPKQPQLHYCDICKISCAGPQVTYREHLEGQKHKKKEAALKSGSAVGSNGPRGIQTQLRCELCDVACTGVDAYAAHIRGAKHQKVVKLHTKLGKPIPSTEPILVNNAPIISTSTAGKTSPIVVTSTAPVAPPKPVVVNAVKAPAPVKKQITPKITLLTNKLATPPSAKVDEDKQLATASKSETTSDDEDGEGVGGQGDVQPVGHDYVEEVRNDDGKVIRFHCKLCECSFNDPNAKDMHLKGRRHRLQYKKKVNPELPVEIKPSNRARKLQEGKLRKQKQKAVLKRQRDDEQRWHLEMRSEPDSSWHTEMRRYEEDMYWRRMEEDQLYWGEQRRRMPPPPLMSRPGMPVPPLLQPVRRPDSPDDRHIMAKHSTVYPVEEELQAVQRIVSHSERALKLVSDSLLEKEPPAVAPKTDTEADAGEKGPDTQAARMLKGVMRVGILAKGLLLHGDRNVELILLAAKKPTLSLLKDIAEQLPKELTTFSEDQYEVQAHPEEANIVIFSSKEPKMQVTISLTSPLMREDPAPEKEEKAGDKAAEKGVPEKDPPDVLNQRKCLEYLAALRHAKWFQARANGLQSCVIIIRLLRDLCQRVPTWGKMPAWAMELLVEKAISSATGPLSPGEAMRRVLECIATGILLPDGPGLLDPCEKAQTDALGSMTKQAREDITASAQHALRLLAFRQIHKVLGMDSLPASKASARNRKRRRDGSETGEGEGEGKKDKKEDAEEKSWASGTRVAKSDHSKPKAGELAYRKGDILTIVETGAGKRHYKARHNTTGEEGLVSATNVREREAICVDPSLSLMPWFHGKISGPEAVSKLLPAEDGLFLVRESIRHHGDYVLCVSYSSQVIHYRVIYQDSKLTIDNTQYFYNLLDMIEFYSKHKGAIVTKLLKPKKKEGTKSAELELSKTGWLLDIRELTLGGSIGEGEFGAVYEGDYMGQKVAVKNIKCDVTAQAFLEETTVMTKLQHKNLVRLLGVILHNGLHIVTELMAKGNLVNFLRTRGRYVINTDQLLRFALDVCEGMEYLESKRLVHRDLAARNILVSNEGVAKVSDFGLTKLDCKASDNAKLPVKWTAPEALKKEKFSTRSDVWSYGVLLWETFSYGRQPYPKMSLKEVKELVEQGYRMEAPEECPPSVYALMRCCWEAEPRKRPSFQKLQEKLERELTKQ</sequence>
<evidence type="ECO:0000256" key="16">
    <source>
        <dbReference type="ARBA" id="ARBA00023242"/>
    </source>
</evidence>
<dbReference type="Gene3D" id="3.30.200.20">
    <property type="entry name" value="Phosphorylase Kinase, domain 1"/>
    <property type="match status" value="1"/>
</dbReference>
<evidence type="ECO:0000259" key="27">
    <source>
        <dbReference type="PROSITE" id="PS51703"/>
    </source>
</evidence>
<feature type="domain" description="SH3" evidence="25">
    <location>
        <begin position="1010"/>
        <end position="1072"/>
    </location>
</feature>
<evidence type="ECO:0000256" key="6">
    <source>
        <dbReference type="ARBA" id="ARBA00022490"/>
    </source>
</evidence>
<feature type="binding site" evidence="22">
    <location>
        <position position="1224"/>
    </location>
    <ligand>
        <name>ATP</name>
        <dbReference type="ChEBI" id="CHEBI:30616"/>
    </ligand>
</feature>
<dbReference type="InterPro" id="IPR036028">
    <property type="entry name" value="SH3-like_dom_sf"/>
</dbReference>
<feature type="compositionally biased region" description="Pro residues" evidence="23">
    <location>
        <begin position="239"/>
        <end position="249"/>
    </location>
</feature>
<dbReference type="EC" id="2.7.10.2" evidence="3"/>
<dbReference type="PROSITE" id="PS50001">
    <property type="entry name" value="SH2"/>
    <property type="match status" value="1"/>
</dbReference>
<keyword evidence="16" id="KW-0539">Nucleus</keyword>
<feature type="region of interest" description="Disordered" evidence="23">
    <location>
        <begin position="231"/>
        <end position="256"/>
    </location>
</feature>
<dbReference type="PANTHER" id="PTHR45762">
    <property type="entry name" value="ZINC FINGER RNA-BINDING PROTEIN"/>
    <property type="match status" value="1"/>
</dbReference>
<evidence type="ECO:0000256" key="18">
    <source>
        <dbReference type="ARBA" id="ARBA00041195"/>
    </source>
</evidence>
<dbReference type="SMART" id="SM00219">
    <property type="entry name" value="TyrKc"/>
    <property type="match status" value="1"/>
</dbReference>
<keyword evidence="6" id="KW-0963">Cytoplasm</keyword>
<keyword evidence="15" id="KW-0829">Tyrosine-protein kinase</keyword>
<evidence type="ECO:0000256" key="22">
    <source>
        <dbReference type="PROSITE-ProRule" id="PRU10141"/>
    </source>
</evidence>
<dbReference type="SUPFAM" id="SSF50044">
    <property type="entry name" value="SH3-domain"/>
    <property type="match status" value="1"/>
</dbReference>
<evidence type="ECO:0000256" key="2">
    <source>
        <dbReference type="ARBA" id="ARBA00004496"/>
    </source>
</evidence>
<dbReference type="InterPro" id="IPR017441">
    <property type="entry name" value="Protein_kinase_ATP_BS"/>
</dbReference>
<dbReference type="PaxDb" id="8022-A0A060WD61"/>